<feature type="binding site" evidence="8">
    <location>
        <position position="203"/>
    </location>
    <ligand>
        <name>Zn(2+)</name>
        <dbReference type="ChEBI" id="CHEBI:29105"/>
    </ligand>
</feature>
<comment type="similarity">
    <text evidence="1 5">Belongs to the metallo-dependent hydrolases superfamily. NagA family.</text>
</comment>
<dbReference type="InterPro" id="IPR006680">
    <property type="entry name" value="Amidohydro-rel"/>
</dbReference>
<dbReference type="GO" id="GO:0006046">
    <property type="term" value="P:N-acetylglucosamine catabolic process"/>
    <property type="evidence" value="ECO:0007669"/>
    <property type="project" value="TreeGrafter"/>
</dbReference>
<evidence type="ECO:0000256" key="6">
    <source>
        <dbReference type="PIRSR" id="PIRSR038994-1"/>
    </source>
</evidence>
<name>A0A5B0DUA1_9HYPH</name>
<keyword evidence="3 5" id="KW-0378">Hydrolase</keyword>
<evidence type="ECO:0000313" key="10">
    <source>
        <dbReference type="EMBL" id="KAA0969351.1"/>
    </source>
</evidence>
<evidence type="ECO:0000313" key="11">
    <source>
        <dbReference type="Proteomes" id="UP000324738"/>
    </source>
</evidence>
<evidence type="ECO:0000256" key="1">
    <source>
        <dbReference type="ARBA" id="ARBA00010716"/>
    </source>
</evidence>
<dbReference type="PIRSF" id="PIRSF038994">
    <property type="entry name" value="NagA"/>
    <property type="match status" value="1"/>
</dbReference>
<dbReference type="PANTHER" id="PTHR11113">
    <property type="entry name" value="N-ACETYLGLUCOSAMINE-6-PHOSPHATE DEACETYLASE"/>
    <property type="match status" value="1"/>
</dbReference>
<dbReference type="GO" id="GO:0046872">
    <property type="term" value="F:metal ion binding"/>
    <property type="evidence" value="ECO:0007669"/>
    <property type="project" value="UniProtKB-KW"/>
</dbReference>
<dbReference type="NCBIfam" id="TIGR00221">
    <property type="entry name" value="nagA"/>
    <property type="match status" value="1"/>
</dbReference>
<dbReference type="EC" id="3.5.1.25" evidence="10"/>
<dbReference type="AlphaFoldDB" id="A0A5B0DUA1"/>
<proteinExistence type="inferred from homology"/>
<dbReference type="Pfam" id="PF01979">
    <property type="entry name" value="Amidohydro_1"/>
    <property type="match status" value="1"/>
</dbReference>
<accession>A0A5B0DUA1</accession>
<feature type="binding site" evidence="7">
    <location>
        <begin position="322"/>
        <end position="324"/>
    </location>
    <ligand>
        <name>substrate</name>
    </ligand>
</feature>
<feature type="active site" description="Proton donor/acceptor" evidence="6">
    <location>
        <position position="283"/>
    </location>
</feature>
<feature type="binding site" evidence="7">
    <location>
        <position position="235"/>
    </location>
    <ligand>
        <name>substrate</name>
    </ligand>
</feature>
<evidence type="ECO:0000256" key="5">
    <source>
        <dbReference type="PIRNR" id="PIRNR038994"/>
    </source>
</evidence>
<evidence type="ECO:0000256" key="7">
    <source>
        <dbReference type="PIRSR" id="PIRSR038994-2"/>
    </source>
</evidence>
<gene>
    <name evidence="10" type="primary">nagA</name>
    <name evidence="10" type="ORF">FPY71_12400</name>
</gene>
<sequence length="405" mass="42019">MRKPSAGKDRPHALCGARLFDGERFHDGAAVVVTGAQVTSICPIAALSPEIPVQRLEGGILAPGFVDAQVNGGGGRMLNDDPSPETMLAIAAAHRKFGTTSLLPTLISDTPEKSARAIAAAITAAQLHASVAGVHLEGPHLAPSRKGAHQAEFLRPLNDDDIGSYVQARAACGTVLLTLAAEQATPDQVKRLAEAGVIVSLGHSNCTADQAEELFDAGATGVTHLFNAMSQLGHRAPGLVGAALCHPHVWCGIIADGHHVDRLALKIALRAKAEPGRLFFVTDAMSLVGEEGQSFLLNGREVRRQGGLGGACSRLTLPDGTLAGSDLDMASAIQFGVEKLDLPLAEALRMATSYPASFLKLADRGVLAPGSRADMVHMSGKLAIQQVWTGGVARTAGVDAPAGRR</sequence>
<evidence type="ECO:0000256" key="8">
    <source>
        <dbReference type="PIRSR" id="PIRSR038994-3"/>
    </source>
</evidence>
<dbReference type="Gene3D" id="2.30.40.10">
    <property type="entry name" value="Urease, subunit C, domain 1"/>
    <property type="match status" value="1"/>
</dbReference>
<comment type="caution">
    <text evidence="10">The sequence shown here is derived from an EMBL/GenBank/DDBJ whole genome shotgun (WGS) entry which is preliminary data.</text>
</comment>
<dbReference type="InterPro" id="IPR003764">
    <property type="entry name" value="GlcNAc_6-P_deAcase"/>
</dbReference>
<dbReference type="Proteomes" id="UP000324738">
    <property type="component" value="Unassembled WGS sequence"/>
</dbReference>
<dbReference type="GO" id="GO:0008448">
    <property type="term" value="F:N-acetylglucosamine-6-phosphate deacetylase activity"/>
    <property type="evidence" value="ECO:0007669"/>
    <property type="project" value="UniProtKB-EC"/>
</dbReference>
<reference evidence="10 11" key="1">
    <citation type="submission" date="2019-08" db="EMBL/GenBank/DDBJ databases">
        <title>Aureimonas fodiniaquatilis sp. nov., isolated from a coal mine wastewater.</title>
        <authorList>
            <person name="Kim W."/>
        </authorList>
    </citation>
    <scope>NUCLEOTIDE SEQUENCE [LARGE SCALE GENOMIC DNA]</scope>
    <source>
        <strain evidence="10 11">CAU 1482</strain>
    </source>
</reference>
<dbReference type="InterPro" id="IPR032466">
    <property type="entry name" value="Metal_Hydrolase"/>
</dbReference>
<feature type="binding site" evidence="7">
    <location>
        <position position="259"/>
    </location>
    <ligand>
        <name>substrate</name>
    </ligand>
</feature>
<evidence type="ECO:0000256" key="4">
    <source>
        <dbReference type="ARBA" id="ARBA00023277"/>
    </source>
</evidence>
<dbReference type="PANTHER" id="PTHR11113:SF14">
    <property type="entry name" value="N-ACETYLGLUCOSAMINE-6-PHOSPHATE DEACETYLASE"/>
    <property type="match status" value="1"/>
</dbReference>
<organism evidence="10 11">
    <name type="scientific">Aureimonas fodinaquatilis</name>
    <dbReference type="NCBI Taxonomy" id="2565783"/>
    <lineage>
        <taxon>Bacteria</taxon>
        <taxon>Pseudomonadati</taxon>
        <taxon>Pseudomonadota</taxon>
        <taxon>Alphaproteobacteria</taxon>
        <taxon>Hyphomicrobiales</taxon>
        <taxon>Aurantimonadaceae</taxon>
        <taxon>Aureimonas</taxon>
    </lineage>
</organism>
<feature type="binding site" evidence="8">
    <location>
        <position position="224"/>
    </location>
    <ligand>
        <name>Zn(2+)</name>
        <dbReference type="ChEBI" id="CHEBI:29105"/>
    </ligand>
</feature>
<dbReference type="SUPFAM" id="SSF51338">
    <property type="entry name" value="Composite domain of metallo-dependent hydrolases"/>
    <property type="match status" value="1"/>
</dbReference>
<evidence type="ECO:0000259" key="9">
    <source>
        <dbReference type="Pfam" id="PF01979"/>
    </source>
</evidence>
<feature type="binding site" evidence="7">
    <location>
        <begin position="227"/>
        <end position="228"/>
    </location>
    <ligand>
        <name>substrate</name>
    </ligand>
</feature>
<keyword evidence="2 8" id="KW-0479">Metal-binding</keyword>
<dbReference type="CDD" id="cd00854">
    <property type="entry name" value="NagA"/>
    <property type="match status" value="1"/>
</dbReference>
<dbReference type="SUPFAM" id="SSF51556">
    <property type="entry name" value="Metallo-dependent hydrolases"/>
    <property type="match status" value="1"/>
</dbReference>
<keyword evidence="4 5" id="KW-0119">Carbohydrate metabolism</keyword>
<dbReference type="EMBL" id="VTWH01000003">
    <property type="protein sequence ID" value="KAA0969351.1"/>
    <property type="molecule type" value="Genomic_DNA"/>
</dbReference>
<protein>
    <submittedName>
        <fullName evidence="10">N-acetylglucosamine-6-phosphate deacetylase</fullName>
        <ecNumber evidence="10">3.5.1.25</ecNumber>
    </submittedName>
</protein>
<dbReference type="RefSeq" id="WP_149300636.1">
    <property type="nucleotide sequence ID" value="NZ_VTWH01000003.1"/>
</dbReference>
<evidence type="ECO:0000256" key="2">
    <source>
        <dbReference type="ARBA" id="ARBA00022723"/>
    </source>
</evidence>
<dbReference type="InterPro" id="IPR011059">
    <property type="entry name" value="Metal-dep_hydrolase_composite"/>
</dbReference>
<keyword evidence="11" id="KW-1185">Reference proteome</keyword>
<feature type="domain" description="Amidohydrolase-related" evidence="9">
    <location>
        <begin position="60"/>
        <end position="391"/>
    </location>
</feature>
<dbReference type="Gene3D" id="3.20.20.140">
    <property type="entry name" value="Metal-dependent hydrolases"/>
    <property type="match status" value="1"/>
</dbReference>
<feature type="binding site" evidence="8">
    <location>
        <position position="137"/>
    </location>
    <ligand>
        <name>Zn(2+)</name>
        <dbReference type="ChEBI" id="CHEBI:29105"/>
    </ligand>
</feature>
<evidence type="ECO:0000256" key="3">
    <source>
        <dbReference type="ARBA" id="ARBA00022801"/>
    </source>
</evidence>
<comment type="cofactor">
    <cofactor evidence="8">
        <name>a divalent metal cation</name>
        <dbReference type="ChEBI" id="CHEBI:60240"/>
    </cofactor>
    <text evidence="8">Binds 1 divalent metal cation per subunit.</text>
</comment>
<feature type="binding site" evidence="7">
    <location>
        <position position="148"/>
    </location>
    <ligand>
        <name>substrate</name>
    </ligand>
</feature>
<dbReference type="OrthoDB" id="9776488at2"/>